<dbReference type="KEGG" id="tml:GSTUM_00002818001"/>
<gene>
    <name evidence="2" type="ORF">GSTUM_00002818001</name>
</gene>
<keyword evidence="3" id="KW-1185">Reference proteome</keyword>
<name>D5G850_TUBMM</name>
<dbReference type="InParanoid" id="D5G850"/>
<protein>
    <submittedName>
        <fullName evidence="2">(Perigord truffle) hypothetical protein</fullName>
    </submittedName>
</protein>
<evidence type="ECO:0000313" key="2">
    <source>
        <dbReference type="EMBL" id="CAZ80693.1"/>
    </source>
</evidence>
<dbReference type="Proteomes" id="UP000006911">
    <property type="component" value="Unassembled WGS sequence"/>
</dbReference>
<dbReference type="EMBL" id="FN430039">
    <property type="protein sequence ID" value="CAZ80693.1"/>
    <property type="molecule type" value="Genomic_DNA"/>
</dbReference>
<dbReference type="HOGENOM" id="CLU_2514264_0_0_1"/>
<evidence type="ECO:0000256" key="1">
    <source>
        <dbReference type="SAM" id="MobiDB-lite"/>
    </source>
</evidence>
<feature type="region of interest" description="Disordered" evidence="1">
    <location>
        <begin position="65"/>
        <end position="85"/>
    </location>
</feature>
<proteinExistence type="predicted"/>
<dbReference type="AlphaFoldDB" id="D5G850"/>
<accession>D5G850</accession>
<sequence length="85" mass="9062">MTPMTRVEKPQEFCQTKSFLASAGWVLDDDIEHLGEVLAEAVGCCTLNSTTGGWDVSLAGGSEEAPGELLLPSLTTSDSWDSEEL</sequence>
<evidence type="ECO:0000313" key="3">
    <source>
        <dbReference type="Proteomes" id="UP000006911"/>
    </source>
</evidence>
<dbReference type="RefSeq" id="XP_002836502.1">
    <property type="nucleotide sequence ID" value="XM_002836456.1"/>
</dbReference>
<organism evidence="2 3">
    <name type="scientific">Tuber melanosporum (strain Mel28)</name>
    <name type="common">Perigord black truffle</name>
    <dbReference type="NCBI Taxonomy" id="656061"/>
    <lineage>
        <taxon>Eukaryota</taxon>
        <taxon>Fungi</taxon>
        <taxon>Dikarya</taxon>
        <taxon>Ascomycota</taxon>
        <taxon>Pezizomycotina</taxon>
        <taxon>Pezizomycetes</taxon>
        <taxon>Pezizales</taxon>
        <taxon>Tuberaceae</taxon>
        <taxon>Tuber</taxon>
    </lineage>
</organism>
<reference evidence="2 3" key="1">
    <citation type="journal article" date="2010" name="Nature">
        <title>Perigord black truffle genome uncovers evolutionary origins and mechanisms of symbiosis.</title>
        <authorList>
            <person name="Martin F."/>
            <person name="Kohler A."/>
            <person name="Murat C."/>
            <person name="Balestrini R."/>
            <person name="Coutinho P.M."/>
            <person name="Jaillon O."/>
            <person name="Montanini B."/>
            <person name="Morin E."/>
            <person name="Noel B."/>
            <person name="Percudani R."/>
            <person name="Porcel B."/>
            <person name="Rubini A."/>
            <person name="Amicucci A."/>
            <person name="Amselem J."/>
            <person name="Anthouard V."/>
            <person name="Arcioni S."/>
            <person name="Artiguenave F."/>
            <person name="Aury J.M."/>
            <person name="Ballario P."/>
            <person name="Bolchi A."/>
            <person name="Brenna A."/>
            <person name="Brun A."/>
            <person name="Buee M."/>
            <person name="Cantarel B."/>
            <person name="Chevalier G."/>
            <person name="Couloux A."/>
            <person name="Da Silva C."/>
            <person name="Denoeud F."/>
            <person name="Duplessis S."/>
            <person name="Ghignone S."/>
            <person name="Hilselberger B."/>
            <person name="Iotti M."/>
            <person name="Marcais B."/>
            <person name="Mello A."/>
            <person name="Miranda M."/>
            <person name="Pacioni G."/>
            <person name="Quesneville H."/>
            <person name="Riccioni C."/>
            <person name="Ruotolo R."/>
            <person name="Splivallo R."/>
            <person name="Stocchi V."/>
            <person name="Tisserant E."/>
            <person name="Viscomi A.R."/>
            <person name="Zambonelli A."/>
            <person name="Zampieri E."/>
            <person name="Henrissat B."/>
            <person name="Lebrun M.H."/>
            <person name="Paolocci F."/>
            <person name="Bonfante P."/>
            <person name="Ottonello S."/>
            <person name="Wincker P."/>
        </authorList>
    </citation>
    <scope>NUCLEOTIDE SEQUENCE [LARGE SCALE GENOMIC DNA]</scope>
    <source>
        <strain evidence="2 3">Mel28</strain>
    </source>
</reference>
<dbReference type="GeneID" id="9184166"/>